<dbReference type="RefSeq" id="XP_001929716.1">
    <property type="nucleotide sequence ID" value="XM_001929681.1"/>
</dbReference>
<keyword evidence="7" id="KW-0508">mRNA splicing</keyword>
<dbReference type="EMBL" id="FO904940">
    <property type="protein sequence ID" value="CDP29520.1"/>
    <property type="molecule type" value="Genomic_DNA"/>
</dbReference>
<feature type="compositionally biased region" description="Basic residues" evidence="9">
    <location>
        <begin position="283"/>
        <end position="293"/>
    </location>
</feature>
<dbReference type="AlphaFoldDB" id="B2VLA0"/>
<dbReference type="eggNOG" id="KOG0154">
    <property type="taxonomic scope" value="Eukaryota"/>
</dbReference>
<feature type="compositionally biased region" description="Acidic residues" evidence="9">
    <location>
        <begin position="375"/>
        <end position="400"/>
    </location>
</feature>
<evidence type="ECO:0000256" key="2">
    <source>
        <dbReference type="ARBA" id="ARBA00004496"/>
    </source>
</evidence>
<dbReference type="InterPro" id="IPR000467">
    <property type="entry name" value="G_patch_dom"/>
</dbReference>
<dbReference type="SMART" id="SM00443">
    <property type="entry name" value="G_patch"/>
    <property type="match status" value="1"/>
</dbReference>
<evidence type="ECO:0000256" key="4">
    <source>
        <dbReference type="ARBA" id="ARBA00018964"/>
    </source>
</evidence>
<dbReference type="CDD" id="cd02646">
    <property type="entry name" value="R3H_G-patch"/>
    <property type="match status" value="1"/>
</dbReference>
<dbReference type="GO" id="GO:0005737">
    <property type="term" value="C:cytoplasm"/>
    <property type="evidence" value="ECO:0007669"/>
    <property type="project" value="UniProtKB-SubCell"/>
</dbReference>
<dbReference type="GO" id="GO:0005634">
    <property type="term" value="C:nucleus"/>
    <property type="evidence" value="ECO:0007669"/>
    <property type="project" value="UniProtKB-SubCell"/>
</dbReference>
<dbReference type="PROSITE" id="PS51061">
    <property type="entry name" value="R3H"/>
    <property type="match status" value="1"/>
</dbReference>
<dbReference type="Proteomes" id="UP000001197">
    <property type="component" value="Chromosome 5"/>
</dbReference>
<evidence type="ECO:0000259" key="10">
    <source>
        <dbReference type="PROSITE" id="PS50174"/>
    </source>
</evidence>
<dbReference type="PANTHER" id="PTHR14195">
    <property type="entry name" value="G PATCH DOMAIN CONTAINING PROTEIN 2"/>
    <property type="match status" value="1"/>
</dbReference>
<evidence type="ECO:0000256" key="7">
    <source>
        <dbReference type="ARBA" id="ARBA00023187"/>
    </source>
</evidence>
<dbReference type="Pfam" id="PF01424">
    <property type="entry name" value="R3H"/>
    <property type="match status" value="1"/>
</dbReference>
<dbReference type="InterPro" id="IPR036867">
    <property type="entry name" value="R3H_dom_sf"/>
</dbReference>
<dbReference type="SUPFAM" id="SSF82708">
    <property type="entry name" value="R3H domain"/>
    <property type="match status" value="1"/>
</dbReference>
<keyword evidence="8" id="KW-0539">Nucleus</keyword>
<evidence type="ECO:0000313" key="14">
    <source>
        <dbReference type="Proteomes" id="UP000001197"/>
    </source>
</evidence>
<reference evidence="13" key="4">
    <citation type="submission" date="2015-04" db="EMBL/GenBank/DDBJ databases">
        <title>Maintaining two mating types: Structure of the mating type locus and its role in heterokaryosis in Podospora anserina.</title>
        <authorList>
            <person name="Grognet P."/>
            <person name="Bidard F."/>
            <person name="Kuchly C."/>
            <person name="Chan Ho Tong L."/>
            <person name="Coppin E."/>
            <person name="Ait Benkhali J."/>
            <person name="Couloux A."/>
            <person name="Wincker P."/>
            <person name="Debuchy R."/>
            <person name="Silar P."/>
        </authorList>
    </citation>
    <scope>NUCLEOTIDE SEQUENCE</scope>
</reference>
<feature type="region of interest" description="Disordered" evidence="9">
    <location>
        <begin position="341"/>
        <end position="404"/>
    </location>
</feature>
<evidence type="ECO:0000259" key="11">
    <source>
        <dbReference type="PROSITE" id="PS51061"/>
    </source>
</evidence>
<dbReference type="InterPro" id="IPR001374">
    <property type="entry name" value="R3H_dom"/>
</dbReference>
<comment type="subcellular location">
    <subcellularLocation>
        <location evidence="2">Cytoplasm</location>
    </subcellularLocation>
    <subcellularLocation>
        <location evidence="1">Nucleus</location>
    </subcellularLocation>
</comment>
<feature type="region of interest" description="Disordered" evidence="9">
    <location>
        <begin position="430"/>
        <end position="452"/>
    </location>
</feature>
<dbReference type="InterPro" id="IPR051189">
    <property type="entry name" value="Splicing_assoc_domain"/>
</dbReference>
<evidence type="ECO:0000313" key="12">
    <source>
        <dbReference type="EMBL" id="CAP49216.1"/>
    </source>
</evidence>
<dbReference type="Gene3D" id="3.30.1370.50">
    <property type="entry name" value="R3H-like domain"/>
    <property type="match status" value="1"/>
</dbReference>
<dbReference type="SMART" id="SM00393">
    <property type="entry name" value="R3H"/>
    <property type="match status" value="1"/>
</dbReference>
<keyword evidence="14" id="KW-1185">Reference proteome</keyword>
<keyword evidence="5" id="KW-0963">Cytoplasm</keyword>
<dbReference type="Pfam" id="PF01585">
    <property type="entry name" value="G-patch"/>
    <property type="match status" value="1"/>
</dbReference>
<feature type="compositionally biased region" description="Polar residues" evidence="9">
    <location>
        <begin position="442"/>
        <end position="452"/>
    </location>
</feature>
<keyword evidence="6" id="KW-0507">mRNA processing</keyword>
<protein>
    <recommendedName>
        <fullName evidence="4">Protein SQS1</fullName>
    </recommendedName>
</protein>
<feature type="domain" description="G-patch" evidence="10">
    <location>
        <begin position="673"/>
        <end position="718"/>
    </location>
</feature>
<dbReference type="HOGENOM" id="CLU_007254_0_0_1"/>
<evidence type="ECO:0000256" key="1">
    <source>
        <dbReference type="ARBA" id="ARBA00004123"/>
    </source>
</evidence>
<dbReference type="GO" id="GO:0006397">
    <property type="term" value="P:mRNA processing"/>
    <property type="evidence" value="ECO:0007669"/>
    <property type="project" value="UniProtKB-KW"/>
</dbReference>
<organism evidence="12">
    <name type="scientific">Podospora anserina (strain S / ATCC MYA-4624 / DSM 980 / FGSC 10383)</name>
    <name type="common">Pleurage anserina</name>
    <dbReference type="NCBI Taxonomy" id="515849"/>
    <lineage>
        <taxon>Eukaryota</taxon>
        <taxon>Fungi</taxon>
        <taxon>Dikarya</taxon>
        <taxon>Ascomycota</taxon>
        <taxon>Pezizomycotina</taxon>
        <taxon>Sordariomycetes</taxon>
        <taxon>Sordariomycetidae</taxon>
        <taxon>Sordariales</taxon>
        <taxon>Podosporaceae</taxon>
        <taxon>Podospora</taxon>
        <taxon>Podospora anserina</taxon>
    </lineage>
</organism>
<feature type="domain" description="R3H" evidence="11">
    <location>
        <begin position="537"/>
        <end position="599"/>
    </location>
</feature>
<dbReference type="PROSITE" id="PS50174">
    <property type="entry name" value="G_PATCH"/>
    <property type="match status" value="1"/>
</dbReference>
<evidence type="ECO:0000256" key="6">
    <source>
        <dbReference type="ARBA" id="ARBA00022664"/>
    </source>
</evidence>
<dbReference type="VEuPathDB" id="FungiDB:PODANS_5_5420"/>
<dbReference type="SMR" id="B2VLA0"/>
<evidence type="ECO:0000256" key="8">
    <source>
        <dbReference type="ARBA" id="ARBA00023242"/>
    </source>
</evidence>
<dbReference type="OrthoDB" id="21470at2759"/>
<reference evidence="12 14" key="1">
    <citation type="journal article" date="2008" name="Genome Biol.">
        <title>The genome sequence of the model ascomycete fungus Podospora anserina.</title>
        <authorList>
            <person name="Espagne E."/>
            <person name="Lespinet O."/>
            <person name="Malagnac F."/>
            <person name="Da Silva C."/>
            <person name="Jaillon O."/>
            <person name="Porcel B.M."/>
            <person name="Couloux A."/>
            <person name="Aury J.-M."/>
            <person name="Segurens B."/>
            <person name="Poulain J."/>
            <person name="Anthouard V."/>
            <person name="Grossetete S."/>
            <person name="Khalili H."/>
            <person name="Coppin E."/>
            <person name="Dequard-Chablat M."/>
            <person name="Picard M."/>
            <person name="Contamine V."/>
            <person name="Arnaise S."/>
            <person name="Bourdais A."/>
            <person name="Berteaux-Lecellier V."/>
            <person name="Gautheret D."/>
            <person name="de Vries R.P."/>
            <person name="Battaglia E."/>
            <person name="Coutinho P.M."/>
            <person name="Danchin E.G.J."/>
            <person name="Henrissat B."/>
            <person name="El Khoury R."/>
            <person name="Sainsard-Chanet A."/>
            <person name="Boivin A."/>
            <person name="Pinan-Lucarre B."/>
            <person name="Sellem C.H."/>
            <person name="Debuchy R."/>
            <person name="Wincker P."/>
            <person name="Weissenbach J."/>
            <person name="Silar P."/>
        </authorList>
    </citation>
    <scope>NUCLEOTIDE SEQUENCE</scope>
    <source>
        <strain evidence="14">S / ATCC MYA-4624 / DSM 980 / FGSC 10383</strain>
        <strain evidence="12">S mat+</strain>
    </source>
</reference>
<dbReference type="GO" id="GO:0003676">
    <property type="term" value="F:nucleic acid binding"/>
    <property type="evidence" value="ECO:0007669"/>
    <property type="project" value="UniProtKB-UniRule"/>
</dbReference>
<proteinExistence type="inferred from homology"/>
<evidence type="ECO:0000256" key="5">
    <source>
        <dbReference type="ARBA" id="ARBA00022490"/>
    </source>
</evidence>
<dbReference type="KEGG" id="pan:PODANSg9223"/>
<evidence type="ECO:0000313" key="13">
    <source>
        <dbReference type="EMBL" id="CDP29520.1"/>
    </source>
</evidence>
<comment type="similarity">
    <text evidence="3">Belongs to the SQS1 family.</text>
</comment>
<feature type="compositionally biased region" description="Basic and acidic residues" evidence="9">
    <location>
        <begin position="265"/>
        <end position="282"/>
    </location>
</feature>
<reference evidence="12" key="2">
    <citation type="submission" date="2008-07" db="EMBL/GenBank/DDBJ databases">
        <authorList>
            <person name="Genoscope - CEA"/>
        </authorList>
    </citation>
    <scope>NUCLEOTIDE SEQUENCE</scope>
    <source>
        <strain evidence="12">S mat+</strain>
    </source>
</reference>
<feature type="region of interest" description="Disordered" evidence="9">
    <location>
        <begin position="247"/>
        <end position="301"/>
    </location>
</feature>
<reference evidence="14" key="3">
    <citation type="journal article" date="2014" name="Genetics">
        <title>Maintaining two mating types: Structure of the mating type locus and its role in heterokaryosis in Podospora anserina.</title>
        <authorList>
            <person name="Grognet P."/>
            <person name="Bidard F."/>
            <person name="Kuchly C."/>
            <person name="Tong L.C.H."/>
            <person name="Coppin E."/>
            <person name="Benkhali J.A."/>
            <person name="Couloux A."/>
            <person name="Wincker P."/>
            <person name="Debuchy R."/>
            <person name="Silar P."/>
        </authorList>
    </citation>
    <scope>GENOME REANNOTATION</scope>
    <source>
        <strain evidence="14">S / ATCC MYA-4624 / DSM 980 / FGSC 10383</strain>
    </source>
</reference>
<evidence type="ECO:0000256" key="9">
    <source>
        <dbReference type="SAM" id="MobiDB-lite"/>
    </source>
</evidence>
<gene>
    <name evidence="12" type="ORF">PODANS_5_5420</name>
</gene>
<dbReference type="EMBL" id="CU607053">
    <property type="protein sequence ID" value="CAP49216.1"/>
    <property type="molecule type" value="Genomic_DNA"/>
</dbReference>
<name>B2VLA0_PODAN</name>
<dbReference type="STRING" id="515849.B2VLA0"/>
<dbReference type="InterPro" id="IPR034082">
    <property type="entry name" value="R3H_G-patch"/>
</dbReference>
<dbReference type="GO" id="GO:0008380">
    <property type="term" value="P:RNA splicing"/>
    <property type="evidence" value="ECO:0007669"/>
    <property type="project" value="UniProtKB-KW"/>
</dbReference>
<accession>B2VLA0</accession>
<dbReference type="GeneID" id="6334868"/>
<evidence type="ECO:0000256" key="3">
    <source>
        <dbReference type="ARBA" id="ARBA00010306"/>
    </source>
</evidence>
<sequence length="718" mass="78868">MQSPTLLTFDLPPESRAMSVPFPQRRFSRVSRTQMVRFPDSALAWLQDLAHLTPTDFSLKDEVRNTQSHHLDSAWTSGTVKLRQKPVSFVSAGYSEPLKLLEDIEQDKVPPGEATESKADDMDITTVDVNLNVSAEAVIEKTTLVELDSAAKGKMVLSNSTSQDNPSSETPQEQAQDLFFFDVSGDKAIRDKHRAVHPPPLVPIRKPSLAESDSSEEVILFRGRAGNAKTVPQSNFVVRNGVATNTTTAITPTGDKTKPTAAEETSLRDDPEVIPVAREKRAGRQRSRSKASKIPKTDEDDEEDAILADYIANMSANPEDDFISDQLRSFNNRRDLGGDNFALNLGSGDENDMPVVEDLSGDEQQAESSGSGLSDADEDNGDENDEADEDDDMDADMDDEGLARLLAKQEELGLGSDELVLIPESFGVSKRGAKKGGQKRATPSSFAKSANASSVADAFDDLDLADWTVPVPRKRRSKQPPNFNISDSEIEAKLKLDWSRDRERKKERKLARESLRGQGLLDKNASPDDLRVKYPVGLRLEDFKTELVAFLISSDERLEFPPLDKHGRMVLHQLALKFNVKSQSTGKGTTRRPVLYRSKRTITFKPHQITEATRQVDGAARRVGRKYFPRADVAGPRGDTPRDGFRGSAHVSVKALVLREGEVVGASAPELGQENKGRAMLEKMGWSKGMALGALENKGILEPVAQVVKKSKAGLGRT</sequence>